<evidence type="ECO:0000256" key="4">
    <source>
        <dbReference type="ARBA" id="ARBA00023136"/>
    </source>
</evidence>
<comment type="subcellular location">
    <subcellularLocation>
        <location evidence="5 6">Cell membrane</location>
        <topology evidence="5 6">Multi-pass membrane protein</topology>
    </subcellularLocation>
    <subcellularLocation>
        <location evidence="1">Membrane</location>
        <topology evidence="1">Multi-pass membrane protein</topology>
    </subcellularLocation>
</comment>
<dbReference type="PANTHER" id="PTHR11432:SF3">
    <property type="entry name" value="NADH-UBIQUINONE OXIDOREDUCTASE CHAIN 1"/>
    <property type="match status" value="1"/>
</dbReference>
<dbReference type="PROSITE" id="PS00668">
    <property type="entry name" value="COMPLEX1_ND1_2"/>
    <property type="match status" value="1"/>
</dbReference>
<dbReference type="GO" id="GO:0009060">
    <property type="term" value="P:aerobic respiration"/>
    <property type="evidence" value="ECO:0007669"/>
    <property type="project" value="TreeGrafter"/>
</dbReference>
<dbReference type="Proteomes" id="UP000582487">
    <property type="component" value="Unassembled WGS sequence"/>
</dbReference>
<dbReference type="HAMAP" id="MF_01350">
    <property type="entry name" value="NDH1_NuoH"/>
    <property type="match status" value="1"/>
</dbReference>
<dbReference type="RefSeq" id="WP_004011609.1">
    <property type="nucleotide sequence ID" value="NZ_JABCUR010000006.1"/>
</dbReference>
<dbReference type="EMBL" id="JABCUR010000006">
    <property type="protein sequence ID" value="NMW65455.1"/>
    <property type="molecule type" value="Genomic_DNA"/>
</dbReference>
<feature type="transmembrane region" description="Helical" evidence="5">
    <location>
        <begin position="88"/>
        <end position="111"/>
    </location>
</feature>
<feature type="transmembrane region" description="Helical" evidence="5">
    <location>
        <begin position="20"/>
        <end position="43"/>
    </location>
</feature>
<comment type="subunit">
    <text evidence="5">NDH-1 is composed of 14 different subunits. Subunits NuoA, H, J, K, L, M, N constitute the membrane sector of the complex.</text>
</comment>
<comment type="caution">
    <text evidence="9">The sequence shown here is derived from an EMBL/GenBank/DDBJ whole genome shotgun (WGS) entry which is preliminary data.</text>
</comment>
<organism evidence="9 10">
    <name type="scientific">Mobiluncus mulieris</name>
    <dbReference type="NCBI Taxonomy" id="2052"/>
    <lineage>
        <taxon>Bacteria</taxon>
        <taxon>Bacillati</taxon>
        <taxon>Actinomycetota</taxon>
        <taxon>Actinomycetes</taxon>
        <taxon>Actinomycetales</taxon>
        <taxon>Actinomycetaceae</taxon>
        <taxon>Mobiluncus</taxon>
    </lineage>
</organism>
<dbReference type="EMBL" id="JABCUV010000004">
    <property type="protein sequence ID" value="NMW92994.1"/>
    <property type="molecule type" value="Genomic_DNA"/>
</dbReference>
<evidence type="ECO:0000313" key="10">
    <source>
        <dbReference type="Proteomes" id="UP000255284"/>
    </source>
</evidence>
<evidence type="ECO:0000256" key="3">
    <source>
        <dbReference type="ARBA" id="ARBA00022989"/>
    </source>
</evidence>
<dbReference type="EC" id="7.1.1.-" evidence="5"/>
<keyword evidence="5" id="KW-0874">Quinone</keyword>
<comment type="catalytic activity">
    <reaction evidence="5">
        <text>a quinone + NADH + 5 H(+)(in) = a quinol + NAD(+) + 4 H(+)(out)</text>
        <dbReference type="Rhea" id="RHEA:57888"/>
        <dbReference type="ChEBI" id="CHEBI:15378"/>
        <dbReference type="ChEBI" id="CHEBI:24646"/>
        <dbReference type="ChEBI" id="CHEBI:57540"/>
        <dbReference type="ChEBI" id="CHEBI:57945"/>
        <dbReference type="ChEBI" id="CHEBI:132124"/>
    </reaction>
</comment>
<dbReference type="Proteomes" id="UP000255284">
    <property type="component" value="Unassembled WGS sequence"/>
</dbReference>
<keyword evidence="9" id="KW-0560">Oxidoreductase</keyword>
<dbReference type="EMBL" id="UGGQ01000006">
    <property type="protein sequence ID" value="STO16661.1"/>
    <property type="molecule type" value="Genomic_DNA"/>
</dbReference>
<dbReference type="Pfam" id="PF00146">
    <property type="entry name" value="NADHdh"/>
    <property type="match status" value="1"/>
</dbReference>
<feature type="transmembrane region" description="Helical" evidence="5">
    <location>
        <begin position="252"/>
        <end position="274"/>
    </location>
</feature>
<proteinExistence type="inferred from homology"/>
<dbReference type="GO" id="GO:0005886">
    <property type="term" value="C:plasma membrane"/>
    <property type="evidence" value="ECO:0007669"/>
    <property type="project" value="UniProtKB-SubCell"/>
</dbReference>
<keyword evidence="5 6" id="KW-0520">NAD</keyword>
<feature type="transmembrane region" description="Helical" evidence="5">
    <location>
        <begin position="294"/>
        <end position="312"/>
    </location>
</feature>
<comment type="similarity">
    <text evidence="5 6">Belongs to the complex I subunit 1 family.</text>
</comment>
<evidence type="ECO:0000313" key="11">
    <source>
        <dbReference type="Proteomes" id="UP000578252"/>
    </source>
</evidence>
<accession>A0A2X1RJ14</accession>
<keyword evidence="4 5" id="KW-0472">Membrane</keyword>
<dbReference type="GO" id="GO:0003954">
    <property type="term" value="F:NADH dehydrogenase activity"/>
    <property type="evidence" value="ECO:0007669"/>
    <property type="project" value="TreeGrafter"/>
</dbReference>
<reference evidence="11 12" key="2">
    <citation type="submission" date="2020-04" db="EMBL/GenBank/DDBJ databases">
        <title>Antimicrobial susceptibility and clonality of vaginal-derived multi-drug resistant Mobiluncus isolates in China.</title>
        <authorList>
            <person name="Zhang X."/>
        </authorList>
    </citation>
    <scope>NUCLEOTIDE SEQUENCE [LARGE SCALE GENOMIC DNA]</scope>
    <source>
        <strain evidence="7 11">13</strain>
        <strain evidence="8 12">7</strain>
    </source>
</reference>
<dbReference type="InterPro" id="IPR018086">
    <property type="entry name" value="NADH_UbQ_OxRdtase_su1_CS"/>
</dbReference>
<keyword evidence="5" id="KW-1003">Cell membrane</keyword>
<sequence>MEMLINPAVNTTDFSHETWWISVIKAVAILLILILGVLLQLWVERRGLGRIQTRPGPNVRGPFGLLQAIADAGKMVFKESFWPRGADLFIYILAPLLVAFTAFAIFSIIPLGPNVQIGPISTPLQMFDSPVATLIVLAISSVGVYGIVLGGWSSNSPYPLLGSVRSTAQVISYELAMGTAMVSVFIMAGSMSTSKIVEAQQDPTWLLGLLPAFIIYVIASFGEVNRLPFDLTECEGELVAGHQTEYSGMNFAWFYLAEYINIMNVSAMSVTMFLGGWKAPWAWDFMNPVTGSPWWGPLWFGVKVWGMFWFFVWVRGTLVRFRYDQFMNLGWKVLIPVGFVWMMAVAWIKALPVFFNFNSQQVMLAVAVVCGVLLVVVLVIPARRSVPIHEAPFDAFADGYPVPPLPGQVLEPSPRAGRIKMAPHEPATAIEEGGAQQ</sequence>
<evidence type="ECO:0000313" key="7">
    <source>
        <dbReference type="EMBL" id="NMW65455.1"/>
    </source>
</evidence>
<evidence type="ECO:0000313" key="8">
    <source>
        <dbReference type="EMBL" id="NMW92994.1"/>
    </source>
</evidence>
<keyword evidence="5" id="KW-0830">Ubiquinone</keyword>
<feature type="transmembrane region" description="Helical" evidence="5">
    <location>
        <begin position="333"/>
        <end position="355"/>
    </location>
</feature>
<evidence type="ECO:0000256" key="2">
    <source>
        <dbReference type="ARBA" id="ARBA00022692"/>
    </source>
</evidence>
<evidence type="ECO:0000256" key="5">
    <source>
        <dbReference type="HAMAP-Rule" id="MF_01350"/>
    </source>
</evidence>
<dbReference type="GO" id="GO:0016655">
    <property type="term" value="F:oxidoreductase activity, acting on NAD(P)H, quinone or similar compound as acceptor"/>
    <property type="evidence" value="ECO:0007669"/>
    <property type="project" value="UniProtKB-UniRule"/>
</dbReference>
<dbReference type="GeneID" id="61168700"/>
<keyword evidence="5" id="KW-1278">Translocase</keyword>
<feature type="transmembrane region" description="Helical" evidence="5">
    <location>
        <begin position="204"/>
        <end position="222"/>
    </location>
</feature>
<dbReference type="OrthoDB" id="9803734at2"/>
<dbReference type="Proteomes" id="UP000578252">
    <property type="component" value="Unassembled WGS sequence"/>
</dbReference>
<evidence type="ECO:0000313" key="9">
    <source>
        <dbReference type="EMBL" id="STO16661.1"/>
    </source>
</evidence>
<reference evidence="9 10" key="1">
    <citation type="submission" date="2018-06" db="EMBL/GenBank/DDBJ databases">
        <authorList>
            <consortium name="Pathogen Informatics"/>
            <person name="Doyle S."/>
        </authorList>
    </citation>
    <scope>NUCLEOTIDE SEQUENCE [LARGE SCALE GENOMIC DNA]</scope>
    <source>
        <strain evidence="9 10">NCTC11819</strain>
    </source>
</reference>
<name>A0A2X1RJ14_9ACTO</name>
<feature type="transmembrane region" description="Helical" evidence="5">
    <location>
        <begin position="361"/>
        <end position="380"/>
    </location>
</feature>
<feature type="transmembrane region" description="Helical" evidence="5">
    <location>
        <begin position="173"/>
        <end position="192"/>
    </location>
</feature>
<evidence type="ECO:0000256" key="1">
    <source>
        <dbReference type="ARBA" id="ARBA00004141"/>
    </source>
</evidence>
<protein>
    <recommendedName>
        <fullName evidence="5">NADH-quinone oxidoreductase subunit H</fullName>
        <ecNumber evidence="5">7.1.1.-</ecNumber>
    </recommendedName>
    <alternativeName>
        <fullName evidence="5">NADH dehydrogenase I subunit H</fullName>
    </alternativeName>
    <alternativeName>
        <fullName evidence="5">NDH-1 subunit H</fullName>
    </alternativeName>
</protein>
<gene>
    <name evidence="5 9" type="primary">nuoH</name>
    <name evidence="8" type="ORF">HHJ74_04690</name>
    <name evidence="7" type="ORF">HHJ78_07940</name>
    <name evidence="9" type="ORF">NCTC11819_01231</name>
</gene>
<dbReference type="PANTHER" id="PTHR11432">
    <property type="entry name" value="NADH DEHYDROGENASE SUBUNIT 1"/>
    <property type="match status" value="1"/>
</dbReference>
<dbReference type="NCBIfam" id="NF004743">
    <property type="entry name" value="PRK06076.1-4"/>
    <property type="match status" value="1"/>
</dbReference>
<keyword evidence="3 5" id="KW-1133">Transmembrane helix</keyword>
<evidence type="ECO:0000256" key="6">
    <source>
        <dbReference type="RuleBase" id="RU000471"/>
    </source>
</evidence>
<comment type="function">
    <text evidence="5">NDH-1 shuttles electrons from NADH, via FMN and iron-sulfur (Fe-S) centers, to quinones in the respiratory chain. The immediate electron acceptor for the enzyme in this species is believed to be ubiquinone. Couples the redox reaction to proton translocation (for every two electrons transferred, four hydrogen ions are translocated across the cytoplasmic membrane), and thus conserves the redox energy in a proton gradient. This subunit may bind ubiquinone.</text>
</comment>
<keyword evidence="2 5" id="KW-0812">Transmembrane</keyword>
<dbReference type="GO" id="GO:0048038">
    <property type="term" value="F:quinone binding"/>
    <property type="evidence" value="ECO:0007669"/>
    <property type="project" value="UniProtKB-KW"/>
</dbReference>
<feature type="transmembrane region" description="Helical" evidence="5">
    <location>
        <begin position="131"/>
        <end position="152"/>
    </location>
</feature>
<dbReference type="AlphaFoldDB" id="A0A2X1RJ14"/>
<dbReference type="InterPro" id="IPR001694">
    <property type="entry name" value="NADH_UbQ_OxRdtase_su1/FPO"/>
</dbReference>
<evidence type="ECO:0000313" key="12">
    <source>
        <dbReference type="Proteomes" id="UP000582487"/>
    </source>
</evidence>